<dbReference type="PANTHER" id="PTHR32089">
    <property type="entry name" value="METHYL-ACCEPTING CHEMOTAXIS PROTEIN MCPB"/>
    <property type="match status" value="1"/>
</dbReference>
<evidence type="ECO:0008006" key="10">
    <source>
        <dbReference type="Google" id="ProtNLM"/>
    </source>
</evidence>
<dbReference type="SMART" id="SM00283">
    <property type="entry name" value="MA"/>
    <property type="match status" value="1"/>
</dbReference>
<dbReference type="GO" id="GO:0006935">
    <property type="term" value="P:chemotaxis"/>
    <property type="evidence" value="ECO:0007669"/>
    <property type="project" value="UniProtKB-ARBA"/>
</dbReference>
<dbReference type="PANTHER" id="PTHR32089:SF112">
    <property type="entry name" value="LYSOZYME-LIKE PROTEIN-RELATED"/>
    <property type="match status" value="1"/>
</dbReference>
<dbReference type="PROSITE" id="PS50111">
    <property type="entry name" value="CHEMOTAXIS_TRANSDUC_2"/>
    <property type="match status" value="1"/>
</dbReference>
<comment type="subcellular location">
    <subcellularLocation>
        <location evidence="1">Membrane</location>
    </subcellularLocation>
</comment>
<dbReference type="Gene3D" id="3.30.450.20">
    <property type="entry name" value="PAS domain"/>
    <property type="match status" value="1"/>
</dbReference>
<comment type="caution">
    <text evidence="8">The sequence shown here is derived from an EMBL/GenBank/DDBJ whole genome shotgun (WGS) entry which is preliminary data.</text>
</comment>
<reference evidence="8" key="1">
    <citation type="submission" date="2017-02" db="EMBL/GenBank/DDBJ databases">
        <title>Draft Genome Sequence of the Salt Water Bacterium Oceanospirillum linum ATCC 11336.</title>
        <authorList>
            <person name="Trachtenberg A.M."/>
            <person name="Carney J.G."/>
            <person name="Linnane J.D."/>
            <person name="Rheaume B.A."/>
            <person name="Pitts N.L."/>
            <person name="Mykles D.L."/>
            <person name="Maclea K.S."/>
        </authorList>
    </citation>
    <scope>NUCLEOTIDE SEQUENCE [LARGE SCALE GENOMIC DNA]</scope>
    <source>
        <strain evidence="8">ATCC 11336</strain>
    </source>
</reference>
<dbReference type="SMART" id="SM00086">
    <property type="entry name" value="PAC"/>
    <property type="match status" value="1"/>
</dbReference>
<dbReference type="Gene3D" id="1.10.287.950">
    <property type="entry name" value="Methyl-accepting chemotaxis protein"/>
    <property type="match status" value="1"/>
</dbReference>
<dbReference type="AlphaFoldDB" id="A0A1T1H9U9"/>
<feature type="transmembrane region" description="Helical" evidence="5">
    <location>
        <begin position="173"/>
        <end position="191"/>
    </location>
</feature>
<evidence type="ECO:0000256" key="4">
    <source>
        <dbReference type="PROSITE-ProRule" id="PRU00284"/>
    </source>
</evidence>
<dbReference type="Pfam" id="PF00015">
    <property type="entry name" value="MCPsignal"/>
    <property type="match status" value="1"/>
</dbReference>
<dbReference type="Proteomes" id="UP000190064">
    <property type="component" value="Unassembled WGS sequence"/>
</dbReference>
<dbReference type="PROSITE" id="PS50112">
    <property type="entry name" value="PAS"/>
    <property type="match status" value="1"/>
</dbReference>
<proteinExistence type="inferred from homology"/>
<evidence type="ECO:0000313" key="8">
    <source>
        <dbReference type="EMBL" id="OOV86641.1"/>
    </source>
</evidence>
<dbReference type="GO" id="GO:0007165">
    <property type="term" value="P:signal transduction"/>
    <property type="evidence" value="ECO:0007669"/>
    <property type="project" value="UniProtKB-KW"/>
</dbReference>
<dbReference type="STRING" id="966.BTA35_0212170"/>
<evidence type="ECO:0000256" key="5">
    <source>
        <dbReference type="SAM" id="Phobius"/>
    </source>
</evidence>
<dbReference type="FunFam" id="1.10.287.950:FF:000001">
    <property type="entry name" value="Methyl-accepting chemotaxis sensory transducer"/>
    <property type="match status" value="1"/>
</dbReference>
<evidence type="ECO:0000259" key="7">
    <source>
        <dbReference type="PROSITE" id="PS50112"/>
    </source>
</evidence>
<comment type="similarity">
    <text evidence="3">Belongs to the methyl-accepting chemotaxis (MCP) protein family.</text>
</comment>
<dbReference type="InterPro" id="IPR001610">
    <property type="entry name" value="PAC"/>
</dbReference>
<dbReference type="GO" id="GO:0016020">
    <property type="term" value="C:membrane"/>
    <property type="evidence" value="ECO:0007669"/>
    <property type="project" value="UniProtKB-SubCell"/>
</dbReference>
<dbReference type="EMBL" id="MTSD02000005">
    <property type="protein sequence ID" value="OOV86641.1"/>
    <property type="molecule type" value="Genomic_DNA"/>
</dbReference>
<dbReference type="InterPro" id="IPR000014">
    <property type="entry name" value="PAS"/>
</dbReference>
<gene>
    <name evidence="8" type="ORF">BTA35_0212170</name>
</gene>
<dbReference type="CDD" id="cd11386">
    <property type="entry name" value="MCP_signal"/>
    <property type="match status" value="1"/>
</dbReference>
<feature type="domain" description="Methyl-accepting transducer" evidence="6">
    <location>
        <begin position="245"/>
        <end position="481"/>
    </location>
</feature>
<sequence length="522" mass="57722">MKKSGNEVTFSVDEKLITTTDLQGDITFVNDDFVKVSGYSRAELIGQHHNIIRHPSMPKEAFSDLWSTIKSGRSWRGMVKNKCKNGDYYWVDAYVTPILDKSGNVIEYQSVRSLPSKEAKERAEIEYAKWLENKKPAGNSFVLSWENKVKISSIIPFIIIALLNITNKEYNQALIIAISSLFSIAIVHYLFAPFRSIQDECKKISGHPVLTYLFTGRNDELGVFNFALTTRMTEMRAIIARLDNTCFYIRRSKNRSDNCVQDASDAVSGQEQHVKEISLAMDKMLASQEKVADASSSTLTAVKGSREATVKGREQLGLMVSSINQLAKTLEQTRNTVGELAERSENIGKVIDVITEIADQTNLLALNAAIEAARAGETGRGFAVVADEVRSLAHRTQESTQDIRDIIAELKTGTVACVTSIGEGVEVSEATVIQADETDKAFQLILSSVQNIFDLVSDVDSSMVEQSAISAETGQLMNVVQSSADLAVESNQAFNVHGEKLGRHLDSLDLLTRHFTISLNHR</sequence>
<accession>A0A1T1H9U9</accession>
<evidence type="ECO:0000313" key="9">
    <source>
        <dbReference type="Proteomes" id="UP000190064"/>
    </source>
</evidence>
<evidence type="ECO:0000256" key="2">
    <source>
        <dbReference type="ARBA" id="ARBA00023224"/>
    </source>
</evidence>
<dbReference type="NCBIfam" id="TIGR00229">
    <property type="entry name" value="sensory_box"/>
    <property type="match status" value="1"/>
</dbReference>
<keyword evidence="9" id="KW-1185">Reference proteome</keyword>
<protein>
    <recommendedName>
        <fullName evidence="10">Chemotaxis protein</fullName>
    </recommendedName>
</protein>
<name>A0A1T1H9U9_OCELI</name>
<dbReference type="SUPFAM" id="SSF58104">
    <property type="entry name" value="Methyl-accepting chemotaxis protein (MCP) signaling domain"/>
    <property type="match status" value="1"/>
</dbReference>
<evidence type="ECO:0000256" key="3">
    <source>
        <dbReference type="ARBA" id="ARBA00029447"/>
    </source>
</evidence>
<dbReference type="Pfam" id="PF08447">
    <property type="entry name" value="PAS_3"/>
    <property type="match status" value="1"/>
</dbReference>
<keyword evidence="5" id="KW-0472">Membrane</keyword>
<evidence type="ECO:0000256" key="1">
    <source>
        <dbReference type="ARBA" id="ARBA00004370"/>
    </source>
</evidence>
<keyword evidence="5" id="KW-0812">Transmembrane</keyword>
<dbReference type="InterPro" id="IPR035965">
    <property type="entry name" value="PAS-like_dom_sf"/>
</dbReference>
<dbReference type="SUPFAM" id="SSF55785">
    <property type="entry name" value="PYP-like sensor domain (PAS domain)"/>
    <property type="match status" value="1"/>
</dbReference>
<keyword evidence="5" id="KW-1133">Transmembrane helix</keyword>
<dbReference type="CDD" id="cd00130">
    <property type="entry name" value="PAS"/>
    <property type="match status" value="1"/>
</dbReference>
<dbReference type="InterPro" id="IPR004089">
    <property type="entry name" value="MCPsignal_dom"/>
</dbReference>
<evidence type="ECO:0000259" key="6">
    <source>
        <dbReference type="PROSITE" id="PS50111"/>
    </source>
</evidence>
<organism evidence="8 9">
    <name type="scientific">Oceanospirillum linum</name>
    <dbReference type="NCBI Taxonomy" id="966"/>
    <lineage>
        <taxon>Bacteria</taxon>
        <taxon>Pseudomonadati</taxon>
        <taxon>Pseudomonadota</taxon>
        <taxon>Gammaproteobacteria</taxon>
        <taxon>Oceanospirillales</taxon>
        <taxon>Oceanospirillaceae</taxon>
        <taxon>Oceanospirillum</taxon>
    </lineage>
</organism>
<dbReference type="InterPro" id="IPR013655">
    <property type="entry name" value="PAS_fold_3"/>
</dbReference>
<keyword evidence="2 4" id="KW-0807">Transducer</keyword>
<feature type="domain" description="PAS" evidence="7">
    <location>
        <begin position="17"/>
        <end position="47"/>
    </location>
</feature>